<keyword evidence="1 4" id="KW-0378">Hydrolase</keyword>
<feature type="domain" description="PNPLA" evidence="6">
    <location>
        <begin position="25"/>
        <end position="222"/>
    </location>
</feature>
<comment type="caution">
    <text evidence="7">The sequence shown here is derived from an EMBL/GenBank/DDBJ whole genome shotgun (WGS) entry which is preliminary data.</text>
</comment>
<reference evidence="7 8" key="1">
    <citation type="submission" date="2020-08" db="EMBL/GenBank/DDBJ databases">
        <title>Genomic Encyclopedia of Type Strains, Phase III (KMG-III): the genomes of soil and plant-associated and newly described type strains.</title>
        <authorList>
            <person name="Whitman W."/>
        </authorList>
    </citation>
    <scope>NUCLEOTIDE SEQUENCE [LARGE SCALE GENOMIC DNA]</scope>
    <source>
        <strain evidence="7 8">CECT 8075</strain>
    </source>
</reference>
<dbReference type="EMBL" id="JACHXU010000025">
    <property type="protein sequence ID" value="MBB3209609.1"/>
    <property type="molecule type" value="Genomic_DNA"/>
</dbReference>
<dbReference type="GO" id="GO:0016042">
    <property type="term" value="P:lipid catabolic process"/>
    <property type="evidence" value="ECO:0007669"/>
    <property type="project" value="UniProtKB-UniRule"/>
</dbReference>
<evidence type="ECO:0000256" key="4">
    <source>
        <dbReference type="PROSITE-ProRule" id="PRU01161"/>
    </source>
</evidence>
<dbReference type="GO" id="GO:0016787">
    <property type="term" value="F:hydrolase activity"/>
    <property type="evidence" value="ECO:0007669"/>
    <property type="project" value="UniProtKB-UniRule"/>
</dbReference>
<dbReference type="PANTHER" id="PTHR14226">
    <property type="entry name" value="NEUROPATHY TARGET ESTERASE/SWISS CHEESE D.MELANOGASTER"/>
    <property type="match status" value="1"/>
</dbReference>
<feature type="short sequence motif" description="GXSXG" evidence="4">
    <location>
        <begin position="56"/>
        <end position="60"/>
    </location>
</feature>
<protein>
    <submittedName>
        <fullName evidence="7">NTE family protein</fullName>
    </submittedName>
</protein>
<evidence type="ECO:0000256" key="1">
    <source>
        <dbReference type="ARBA" id="ARBA00022801"/>
    </source>
</evidence>
<sequence length="338" mass="37220">MNIPNLIPFRTKTPPTPNRTRRAVVALGGGGARGLAHLGVIEVLKQTRVQVQRYVGVSIGALIGAMCAIDDDILHVQGRVMGFLDSPGFDHHQQQLFGSANVPNETASTGIMAWYDRAKYLYSAHRRLTRAVTQQSLLHDAILTASINELIPDVEFSDLPMPLSIVTADLRSGHRVVLESGSVRRAIHASMALPGIFPPVEHNGMLLCDIGVVDSIPTAVASAYANDLTILVDIGQRNARMEKFDTAMDVMMRMQDIGEQILRREKTELADVHIRPELTGISWFDFQNPEEVMDRGRTAASEEFLRHSFFHTGSSEAAESATGDHPKPNPAIENVRFR</sequence>
<evidence type="ECO:0000256" key="5">
    <source>
        <dbReference type="SAM" id="MobiDB-lite"/>
    </source>
</evidence>
<dbReference type="InterPro" id="IPR050301">
    <property type="entry name" value="NTE"/>
</dbReference>
<evidence type="ECO:0000259" key="6">
    <source>
        <dbReference type="PROSITE" id="PS51635"/>
    </source>
</evidence>
<keyword evidence="3 4" id="KW-0443">Lipid metabolism</keyword>
<keyword evidence="2 4" id="KW-0442">Lipid degradation</keyword>
<comment type="caution">
    <text evidence="4">Lacks conserved residue(s) required for the propagation of feature annotation.</text>
</comment>
<dbReference type="SUPFAM" id="SSF52151">
    <property type="entry name" value="FabD/lysophospholipase-like"/>
    <property type="match status" value="1"/>
</dbReference>
<evidence type="ECO:0000256" key="2">
    <source>
        <dbReference type="ARBA" id="ARBA00022963"/>
    </source>
</evidence>
<accession>A0A7W5E3N7</accession>
<dbReference type="PROSITE" id="PS51635">
    <property type="entry name" value="PNPLA"/>
    <property type="match status" value="1"/>
</dbReference>
<feature type="region of interest" description="Disordered" evidence="5">
    <location>
        <begin position="315"/>
        <end position="338"/>
    </location>
</feature>
<evidence type="ECO:0000256" key="3">
    <source>
        <dbReference type="ARBA" id="ARBA00023098"/>
    </source>
</evidence>
<gene>
    <name evidence="7" type="ORF">FHS27_005449</name>
</gene>
<dbReference type="PANTHER" id="PTHR14226:SF76">
    <property type="entry name" value="NTE FAMILY PROTEIN RSSA"/>
    <property type="match status" value="1"/>
</dbReference>
<feature type="short sequence motif" description="GXGXXG" evidence="4">
    <location>
        <begin position="29"/>
        <end position="34"/>
    </location>
</feature>
<feature type="active site" description="Nucleophile" evidence="4">
    <location>
        <position position="58"/>
    </location>
</feature>
<dbReference type="Pfam" id="PF01734">
    <property type="entry name" value="Patatin"/>
    <property type="match status" value="1"/>
</dbReference>
<organism evidence="7 8">
    <name type="scientific">Aporhodopirellula rubra</name>
    <dbReference type="NCBI Taxonomy" id="980271"/>
    <lineage>
        <taxon>Bacteria</taxon>
        <taxon>Pseudomonadati</taxon>
        <taxon>Planctomycetota</taxon>
        <taxon>Planctomycetia</taxon>
        <taxon>Pirellulales</taxon>
        <taxon>Pirellulaceae</taxon>
        <taxon>Aporhodopirellula</taxon>
    </lineage>
</organism>
<dbReference type="InterPro" id="IPR002641">
    <property type="entry name" value="PNPLA_dom"/>
</dbReference>
<dbReference type="Proteomes" id="UP000536179">
    <property type="component" value="Unassembled WGS sequence"/>
</dbReference>
<dbReference type="InterPro" id="IPR016035">
    <property type="entry name" value="Acyl_Trfase/lysoPLipase"/>
</dbReference>
<dbReference type="RefSeq" id="WP_221225386.1">
    <property type="nucleotide sequence ID" value="NZ_JACHXU010000025.1"/>
</dbReference>
<evidence type="ECO:0000313" key="7">
    <source>
        <dbReference type="EMBL" id="MBB3209609.1"/>
    </source>
</evidence>
<feature type="active site" description="Proton acceptor" evidence="4">
    <location>
        <position position="209"/>
    </location>
</feature>
<keyword evidence="8" id="KW-1185">Reference proteome</keyword>
<evidence type="ECO:0000313" key="8">
    <source>
        <dbReference type="Proteomes" id="UP000536179"/>
    </source>
</evidence>
<dbReference type="AlphaFoldDB" id="A0A7W5E3N7"/>
<name>A0A7W5E3N7_9BACT</name>
<dbReference type="Gene3D" id="3.40.1090.10">
    <property type="entry name" value="Cytosolic phospholipase A2 catalytic domain"/>
    <property type="match status" value="2"/>
</dbReference>
<proteinExistence type="predicted"/>